<dbReference type="NCBIfam" id="TIGR00254">
    <property type="entry name" value="GGDEF"/>
    <property type="match status" value="1"/>
</dbReference>
<dbReference type="GO" id="GO:0043709">
    <property type="term" value="P:cell adhesion involved in single-species biofilm formation"/>
    <property type="evidence" value="ECO:0007669"/>
    <property type="project" value="TreeGrafter"/>
</dbReference>
<dbReference type="PROSITE" id="PS50112">
    <property type="entry name" value="PAS"/>
    <property type="match status" value="1"/>
</dbReference>
<dbReference type="GO" id="GO:0005886">
    <property type="term" value="C:plasma membrane"/>
    <property type="evidence" value="ECO:0007669"/>
    <property type="project" value="TreeGrafter"/>
</dbReference>
<dbReference type="SUPFAM" id="SSF52172">
    <property type="entry name" value="CheY-like"/>
    <property type="match status" value="1"/>
</dbReference>
<protein>
    <submittedName>
        <fullName evidence="6">Diguanylate cyclase</fullName>
        <ecNumber evidence="6">2.7.7.65</ecNumber>
    </submittedName>
</protein>
<feature type="domain" description="Response regulatory" evidence="3">
    <location>
        <begin position="27"/>
        <end position="143"/>
    </location>
</feature>
<reference evidence="7" key="1">
    <citation type="submission" date="2021-04" db="EMBL/GenBank/DDBJ databases">
        <title>A novel Synergistetes isolate from a pyrite-forming mixed culture.</title>
        <authorList>
            <person name="Bunk B."/>
            <person name="Sproer C."/>
            <person name="Spring S."/>
            <person name="Pester M."/>
        </authorList>
    </citation>
    <scope>NUCLEOTIDE SEQUENCE [LARGE SCALE GENOMIC DNA]</scope>
    <source>
        <strain evidence="7">J.5.4.2-T.3.5.2</strain>
    </source>
</reference>
<dbReference type="InterPro" id="IPR043128">
    <property type="entry name" value="Rev_trsase/Diguanyl_cyclase"/>
</dbReference>
<dbReference type="Pfam" id="PF00072">
    <property type="entry name" value="Response_reg"/>
    <property type="match status" value="1"/>
</dbReference>
<proteinExistence type="predicted"/>
<gene>
    <name evidence="6" type="ORF">KAR29_05525</name>
</gene>
<dbReference type="InterPro" id="IPR001789">
    <property type="entry name" value="Sig_transdc_resp-reg_receiver"/>
</dbReference>
<dbReference type="SMART" id="SM00448">
    <property type="entry name" value="REC"/>
    <property type="match status" value="1"/>
</dbReference>
<keyword evidence="1" id="KW-0597">Phosphoprotein</keyword>
<keyword evidence="6" id="KW-0548">Nucleotidyltransferase</keyword>
<dbReference type="PANTHER" id="PTHR45138:SF9">
    <property type="entry name" value="DIGUANYLATE CYCLASE DGCM-RELATED"/>
    <property type="match status" value="1"/>
</dbReference>
<evidence type="ECO:0000256" key="2">
    <source>
        <dbReference type="SAM" id="Coils"/>
    </source>
</evidence>
<keyword evidence="6" id="KW-0808">Transferase</keyword>
<evidence type="ECO:0000259" key="4">
    <source>
        <dbReference type="PROSITE" id="PS50112"/>
    </source>
</evidence>
<keyword evidence="2" id="KW-0175">Coiled coil</keyword>
<feature type="modified residue" description="4-aspartylphosphate" evidence="1">
    <location>
        <position position="76"/>
    </location>
</feature>
<sequence>MTRNDFIFHRHAEREAFRVSFMQQVPIVQVVEDSLTQAKRLERLLLANDYEVSLARNGAQGLALARRIKPTVVITDVMMPEMDGYEMCRQIKQDEALRDIPVVLLTSLSDPRDVIKGLQCGADNFLTKPYDDDHLLRRLHHILANLELRRSGQAMMSVEVFFAGQYHKLTADRIQIIDLLLSTFEAAVLQSNQLQKLSGDYRNALDDVKRAQANFQTLMETTGDAVVVIDDAGKVRYVNPAAELFFETTSAQMTGKTFPFPVGEEGKREVSVGRADGRRVVGDMHVVSSNWDGEVVRLATIHDVTEMVQLRERLAIEAITDALTGLYNRRGFMTLGEKALLLAQRIGVPVACLFADLDDFKSVNDTLGHDEGDRVLQKTAQALRETFRDSDIIGRFGGDEFAVLMLHDGEADLDGISGRLEAALLRVGEASRPSRRLSISLGLHCSRPGDALTLAELMTLADRKMYECKEARKKADFDSIG</sequence>
<dbReference type="PROSITE" id="PS50110">
    <property type="entry name" value="RESPONSE_REGULATORY"/>
    <property type="match status" value="1"/>
</dbReference>
<evidence type="ECO:0000313" key="7">
    <source>
        <dbReference type="Proteomes" id="UP000671879"/>
    </source>
</evidence>
<dbReference type="InterPro" id="IPR035965">
    <property type="entry name" value="PAS-like_dom_sf"/>
</dbReference>
<dbReference type="SMART" id="SM00267">
    <property type="entry name" value="GGDEF"/>
    <property type="match status" value="1"/>
</dbReference>
<dbReference type="InterPro" id="IPR013767">
    <property type="entry name" value="PAS_fold"/>
</dbReference>
<dbReference type="EC" id="2.7.7.65" evidence="6"/>
<dbReference type="SUPFAM" id="SSF55073">
    <property type="entry name" value="Nucleotide cyclase"/>
    <property type="match status" value="1"/>
</dbReference>
<dbReference type="KEGG" id="aram:KAR29_05525"/>
<dbReference type="CDD" id="cd00130">
    <property type="entry name" value="PAS"/>
    <property type="match status" value="1"/>
</dbReference>
<dbReference type="GO" id="GO:1902201">
    <property type="term" value="P:negative regulation of bacterial-type flagellum-dependent cell motility"/>
    <property type="evidence" value="ECO:0007669"/>
    <property type="project" value="TreeGrafter"/>
</dbReference>
<organism evidence="6 7">
    <name type="scientific">Aminithiophilus ramosus</name>
    <dbReference type="NCBI Taxonomy" id="3029084"/>
    <lineage>
        <taxon>Bacteria</taxon>
        <taxon>Thermotogati</taxon>
        <taxon>Synergistota</taxon>
        <taxon>Synergistia</taxon>
        <taxon>Synergistales</taxon>
        <taxon>Aminithiophilaceae</taxon>
        <taxon>Aminithiophilus</taxon>
    </lineage>
</organism>
<name>A0A9Q7AI15_9BACT</name>
<feature type="domain" description="GGDEF" evidence="5">
    <location>
        <begin position="348"/>
        <end position="481"/>
    </location>
</feature>
<dbReference type="SUPFAM" id="SSF55785">
    <property type="entry name" value="PYP-like sensor domain (PAS domain)"/>
    <property type="match status" value="1"/>
</dbReference>
<dbReference type="GO" id="GO:0000160">
    <property type="term" value="P:phosphorelay signal transduction system"/>
    <property type="evidence" value="ECO:0007669"/>
    <property type="project" value="InterPro"/>
</dbReference>
<feature type="coiled-coil region" evidence="2">
    <location>
        <begin position="194"/>
        <end position="221"/>
    </location>
</feature>
<dbReference type="Gene3D" id="3.30.70.270">
    <property type="match status" value="1"/>
</dbReference>
<accession>A0A9Q7AI15</accession>
<dbReference type="InterPro" id="IPR029787">
    <property type="entry name" value="Nucleotide_cyclase"/>
</dbReference>
<evidence type="ECO:0000256" key="1">
    <source>
        <dbReference type="PROSITE-ProRule" id="PRU00169"/>
    </source>
</evidence>
<dbReference type="AlphaFoldDB" id="A0A9Q7AI15"/>
<feature type="domain" description="PAS" evidence="4">
    <location>
        <begin position="211"/>
        <end position="257"/>
    </location>
</feature>
<dbReference type="GO" id="GO:0052621">
    <property type="term" value="F:diguanylate cyclase activity"/>
    <property type="evidence" value="ECO:0007669"/>
    <property type="project" value="UniProtKB-EC"/>
</dbReference>
<evidence type="ECO:0000259" key="3">
    <source>
        <dbReference type="PROSITE" id="PS50110"/>
    </source>
</evidence>
<dbReference type="PROSITE" id="PS50887">
    <property type="entry name" value="GGDEF"/>
    <property type="match status" value="1"/>
</dbReference>
<dbReference type="InterPro" id="IPR050469">
    <property type="entry name" value="Diguanylate_Cyclase"/>
</dbReference>
<dbReference type="Gene3D" id="3.40.50.2300">
    <property type="match status" value="1"/>
</dbReference>
<dbReference type="PANTHER" id="PTHR45138">
    <property type="entry name" value="REGULATORY COMPONENTS OF SENSORY TRANSDUCTION SYSTEM"/>
    <property type="match status" value="1"/>
</dbReference>
<dbReference type="Pfam" id="PF00990">
    <property type="entry name" value="GGDEF"/>
    <property type="match status" value="1"/>
</dbReference>
<dbReference type="Proteomes" id="UP000671879">
    <property type="component" value="Chromosome"/>
</dbReference>
<evidence type="ECO:0000313" key="6">
    <source>
        <dbReference type="EMBL" id="QTX33334.1"/>
    </source>
</evidence>
<dbReference type="CDD" id="cd01949">
    <property type="entry name" value="GGDEF"/>
    <property type="match status" value="1"/>
</dbReference>
<dbReference type="Pfam" id="PF00989">
    <property type="entry name" value="PAS"/>
    <property type="match status" value="1"/>
</dbReference>
<dbReference type="SMART" id="SM00091">
    <property type="entry name" value="PAS"/>
    <property type="match status" value="1"/>
</dbReference>
<dbReference type="InterPro" id="IPR000014">
    <property type="entry name" value="PAS"/>
</dbReference>
<dbReference type="EMBL" id="CP072943">
    <property type="protein sequence ID" value="QTX33334.1"/>
    <property type="molecule type" value="Genomic_DNA"/>
</dbReference>
<dbReference type="InterPro" id="IPR000160">
    <property type="entry name" value="GGDEF_dom"/>
</dbReference>
<keyword evidence="7" id="KW-1185">Reference proteome</keyword>
<evidence type="ECO:0000259" key="5">
    <source>
        <dbReference type="PROSITE" id="PS50887"/>
    </source>
</evidence>
<dbReference type="NCBIfam" id="TIGR00229">
    <property type="entry name" value="sensory_box"/>
    <property type="match status" value="1"/>
</dbReference>
<dbReference type="GO" id="GO:0006355">
    <property type="term" value="P:regulation of DNA-templated transcription"/>
    <property type="evidence" value="ECO:0007669"/>
    <property type="project" value="InterPro"/>
</dbReference>
<dbReference type="InterPro" id="IPR011006">
    <property type="entry name" value="CheY-like_superfamily"/>
</dbReference>
<dbReference type="Gene3D" id="3.30.450.20">
    <property type="entry name" value="PAS domain"/>
    <property type="match status" value="1"/>
</dbReference>